<comment type="caution">
    <text evidence="2">The sequence shown here is derived from an EMBL/GenBank/DDBJ whole genome shotgun (WGS) entry which is preliminary data.</text>
</comment>
<keyword evidence="1" id="KW-1133">Transmembrane helix</keyword>
<gene>
    <name evidence="2" type="ORF">C7381_11418</name>
</gene>
<name>A0A2U1DMC8_9FIRM</name>
<reference evidence="2 3" key="1">
    <citation type="submission" date="2018-04" db="EMBL/GenBank/DDBJ databases">
        <title>Genomic Encyclopedia of Type Strains, Phase IV (KMG-IV): sequencing the most valuable type-strain genomes for metagenomic binning, comparative biology and taxonomic classification.</title>
        <authorList>
            <person name="Goeker M."/>
        </authorList>
    </citation>
    <scope>NUCLEOTIDE SEQUENCE [LARGE SCALE GENOMIC DNA]</scope>
    <source>
        <strain evidence="2 3">DSM 20705</strain>
    </source>
</reference>
<dbReference type="AlphaFoldDB" id="A0A2U1DMC8"/>
<organism evidence="2 3">
    <name type="scientific">Ezakiella coagulans</name>
    <dbReference type="NCBI Taxonomy" id="46507"/>
    <lineage>
        <taxon>Bacteria</taxon>
        <taxon>Bacillati</taxon>
        <taxon>Bacillota</taxon>
        <taxon>Tissierellia</taxon>
        <taxon>Ezakiella</taxon>
    </lineage>
</organism>
<feature type="transmembrane region" description="Helical" evidence="1">
    <location>
        <begin position="46"/>
        <end position="67"/>
    </location>
</feature>
<evidence type="ECO:0000313" key="2">
    <source>
        <dbReference type="EMBL" id="PVY88841.1"/>
    </source>
</evidence>
<evidence type="ECO:0000313" key="3">
    <source>
        <dbReference type="Proteomes" id="UP000245793"/>
    </source>
</evidence>
<dbReference type="EMBL" id="QEKV01000014">
    <property type="protein sequence ID" value="PVY88841.1"/>
    <property type="molecule type" value="Genomic_DNA"/>
</dbReference>
<protein>
    <submittedName>
        <fullName evidence="2">Uncharacterized protein</fullName>
    </submittedName>
</protein>
<keyword evidence="3" id="KW-1185">Reference proteome</keyword>
<dbReference type="RefSeq" id="WP_116480589.1">
    <property type="nucleotide sequence ID" value="NZ_QEKV01000014.1"/>
</dbReference>
<evidence type="ECO:0000256" key="1">
    <source>
        <dbReference type="SAM" id="Phobius"/>
    </source>
</evidence>
<keyword evidence="1" id="KW-0472">Membrane</keyword>
<dbReference type="Proteomes" id="UP000245793">
    <property type="component" value="Unassembled WGS sequence"/>
</dbReference>
<feature type="transmembrane region" description="Helical" evidence="1">
    <location>
        <begin position="107"/>
        <end position="126"/>
    </location>
</feature>
<feature type="transmembrane region" description="Helical" evidence="1">
    <location>
        <begin position="79"/>
        <end position="95"/>
    </location>
</feature>
<sequence>MKKSLSKLTEFRIKEKIIYLLAKIIPMFTLLFEWSGIYGVKQYSGLAYIFYNKASSILGLIIIFGEIFLRVKLKYKMELNLLGHLIFWGPLFYAAVTETNNISNLTIMFYVSLFLVIMSLILQLLISKRKGQEFKDI</sequence>
<keyword evidence="1" id="KW-0812">Transmembrane</keyword>
<proteinExistence type="predicted"/>
<accession>A0A2U1DMC8</accession>
<feature type="transmembrane region" description="Helical" evidence="1">
    <location>
        <begin position="20"/>
        <end position="40"/>
    </location>
</feature>